<accession>A0A077M412</accession>
<feature type="region of interest" description="Disordered" evidence="1">
    <location>
        <begin position="21"/>
        <end position="41"/>
    </location>
</feature>
<feature type="compositionally biased region" description="Low complexity" evidence="1">
    <location>
        <begin position="77"/>
        <end position="92"/>
    </location>
</feature>
<protein>
    <submittedName>
        <fullName evidence="2">Uncharacterized protein</fullName>
    </submittedName>
</protein>
<name>A0A077M412_9MICO</name>
<organism evidence="2 3">
    <name type="scientific">Nostocoides japonicum T1-X7</name>
    <dbReference type="NCBI Taxonomy" id="1194083"/>
    <lineage>
        <taxon>Bacteria</taxon>
        <taxon>Bacillati</taxon>
        <taxon>Actinomycetota</taxon>
        <taxon>Actinomycetes</taxon>
        <taxon>Micrococcales</taxon>
        <taxon>Intrasporangiaceae</taxon>
        <taxon>Nostocoides</taxon>
    </lineage>
</organism>
<evidence type="ECO:0000256" key="1">
    <source>
        <dbReference type="SAM" id="MobiDB-lite"/>
    </source>
</evidence>
<feature type="compositionally biased region" description="Basic and acidic residues" evidence="1">
    <location>
        <begin position="103"/>
        <end position="113"/>
    </location>
</feature>
<sequence length="113" mass="12628">MRRLLIESAWHHEPRYAPGTTMHQRWAAAPSAAAERGDSGNRRLHRRWQVMTDHKVTVVAVPQARSTATTFPPPLPATTTSTPKSPAWAPTADDPLRHGRARPRSESEPHDQT</sequence>
<feature type="region of interest" description="Disordered" evidence="1">
    <location>
        <begin position="63"/>
        <end position="113"/>
    </location>
</feature>
<keyword evidence="3" id="KW-1185">Reference proteome</keyword>
<gene>
    <name evidence="2" type="ORF">BN12_60018</name>
</gene>
<comment type="caution">
    <text evidence="2">The sequence shown here is derived from an EMBL/GenBank/DDBJ whole genome shotgun (WGS) entry which is preliminary data.</text>
</comment>
<evidence type="ECO:0000313" key="2">
    <source>
        <dbReference type="EMBL" id="CCH79812.1"/>
    </source>
</evidence>
<evidence type="ECO:0000313" key="3">
    <source>
        <dbReference type="Proteomes" id="UP000035721"/>
    </source>
</evidence>
<dbReference type="Proteomes" id="UP000035721">
    <property type="component" value="Unassembled WGS sequence"/>
</dbReference>
<proteinExistence type="predicted"/>
<dbReference type="STRING" id="1194083.BN12_60018"/>
<reference evidence="2 3" key="1">
    <citation type="journal article" date="2013" name="ISME J.">
        <title>A metabolic model for members of the genus Tetrasphaera involved in enhanced biological phosphorus removal.</title>
        <authorList>
            <person name="Kristiansen R."/>
            <person name="Nguyen H.T.T."/>
            <person name="Saunders A.M."/>
            <person name="Nielsen J.L."/>
            <person name="Wimmer R."/>
            <person name="Le V.Q."/>
            <person name="McIlroy S.J."/>
            <person name="Petrovski S."/>
            <person name="Seviour R.J."/>
            <person name="Calteau A."/>
            <person name="Nielsen K.L."/>
            <person name="Nielsen P.H."/>
        </authorList>
    </citation>
    <scope>NUCLEOTIDE SEQUENCE [LARGE SCALE GENOMIC DNA]</scope>
    <source>
        <strain evidence="2 3">T1-X7</strain>
    </source>
</reference>
<dbReference type="AlphaFoldDB" id="A0A077M412"/>
<dbReference type="EMBL" id="CAJB01000392">
    <property type="protein sequence ID" value="CCH79812.1"/>
    <property type="molecule type" value="Genomic_DNA"/>
</dbReference>